<dbReference type="Gene3D" id="3.30.420.10">
    <property type="entry name" value="Ribonuclease H-like superfamily/Ribonuclease H"/>
    <property type="match status" value="1"/>
</dbReference>
<organism evidence="1 2">
    <name type="scientific">Litoribacillus peritrichatus</name>
    <dbReference type="NCBI Taxonomy" id="718191"/>
    <lineage>
        <taxon>Bacteria</taxon>
        <taxon>Pseudomonadati</taxon>
        <taxon>Pseudomonadota</taxon>
        <taxon>Gammaproteobacteria</taxon>
        <taxon>Oceanospirillales</taxon>
        <taxon>Oceanospirillaceae</taxon>
        <taxon>Litoribacillus</taxon>
    </lineage>
</organism>
<dbReference type="EMBL" id="BAABBN010000012">
    <property type="protein sequence ID" value="GAA3936936.1"/>
    <property type="molecule type" value="Genomic_DNA"/>
</dbReference>
<name>A0ABP7N4N6_9GAMM</name>
<dbReference type="RefSeq" id="WP_344800069.1">
    <property type="nucleotide sequence ID" value="NZ_BAABBN010000012.1"/>
</dbReference>
<gene>
    <name evidence="1" type="ORF">GCM10022277_36650</name>
</gene>
<evidence type="ECO:0000313" key="2">
    <source>
        <dbReference type="Proteomes" id="UP001501565"/>
    </source>
</evidence>
<dbReference type="InterPro" id="IPR012337">
    <property type="entry name" value="RNaseH-like_sf"/>
</dbReference>
<comment type="caution">
    <text evidence="1">The sequence shown here is derived from an EMBL/GenBank/DDBJ whole genome shotgun (WGS) entry which is preliminary data.</text>
</comment>
<evidence type="ECO:0008006" key="3">
    <source>
        <dbReference type="Google" id="ProtNLM"/>
    </source>
</evidence>
<dbReference type="SUPFAM" id="SSF53098">
    <property type="entry name" value="Ribonuclease H-like"/>
    <property type="match status" value="1"/>
</dbReference>
<reference evidence="2" key="1">
    <citation type="journal article" date="2019" name="Int. J. Syst. Evol. Microbiol.">
        <title>The Global Catalogue of Microorganisms (GCM) 10K type strain sequencing project: providing services to taxonomists for standard genome sequencing and annotation.</title>
        <authorList>
            <consortium name="The Broad Institute Genomics Platform"/>
            <consortium name="The Broad Institute Genome Sequencing Center for Infectious Disease"/>
            <person name="Wu L."/>
            <person name="Ma J."/>
        </authorList>
    </citation>
    <scope>NUCLEOTIDE SEQUENCE [LARGE SCALE GENOMIC DNA]</scope>
    <source>
        <strain evidence="2">JCM 17551</strain>
    </source>
</reference>
<dbReference type="InterPro" id="IPR036397">
    <property type="entry name" value="RNaseH_sf"/>
</dbReference>
<proteinExistence type="predicted"/>
<dbReference type="Proteomes" id="UP001501565">
    <property type="component" value="Unassembled WGS sequence"/>
</dbReference>
<accession>A0ABP7N4N6</accession>
<protein>
    <recommendedName>
        <fullName evidence="3">Exonuclease domain-containing protein</fullName>
    </recommendedName>
</protein>
<evidence type="ECO:0000313" key="1">
    <source>
        <dbReference type="EMBL" id="GAA3936936.1"/>
    </source>
</evidence>
<sequence length="167" mass="18890">MIVIDVEASGLDPQSYPIEIAWQDSENEANFDSFLIVPHPSWVHWDMYAEQKIHGITRRLLADEGILPQDACARLNRELTGKTVYSDAVNFDQSWITTLFQVIGMTTSFELSSIQGTLPEGGELQYKNLFEASTVKHRALDDVRQIIGWVNKICDTDAKKSSFKGMH</sequence>
<keyword evidence="2" id="KW-1185">Reference proteome</keyword>